<protein>
    <recommendedName>
        <fullName evidence="3">ABM domain-containing protein</fullName>
    </recommendedName>
</protein>
<reference evidence="1" key="1">
    <citation type="journal article" date="2021" name="Nat. Commun.">
        <title>Genetic determinants of endophytism in the Arabidopsis root mycobiome.</title>
        <authorList>
            <person name="Mesny F."/>
            <person name="Miyauchi S."/>
            <person name="Thiergart T."/>
            <person name="Pickel B."/>
            <person name="Atanasova L."/>
            <person name="Karlsson M."/>
            <person name="Huettel B."/>
            <person name="Barry K.W."/>
            <person name="Haridas S."/>
            <person name="Chen C."/>
            <person name="Bauer D."/>
            <person name="Andreopoulos W."/>
            <person name="Pangilinan J."/>
            <person name="LaButti K."/>
            <person name="Riley R."/>
            <person name="Lipzen A."/>
            <person name="Clum A."/>
            <person name="Drula E."/>
            <person name="Henrissat B."/>
            <person name="Kohler A."/>
            <person name="Grigoriev I.V."/>
            <person name="Martin F.M."/>
            <person name="Hacquard S."/>
        </authorList>
    </citation>
    <scope>NUCLEOTIDE SEQUENCE</scope>
    <source>
        <strain evidence="1">MPI-SDFR-AT-0117</strain>
    </source>
</reference>
<dbReference type="AlphaFoldDB" id="A0A9P8VC06"/>
<name>A0A9P8VC06_9PEZI</name>
<dbReference type="Proteomes" id="UP000770015">
    <property type="component" value="Unassembled WGS sequence"/>
</dbReference>
<dbReference type="OrthoDB" id="3830579at2759"/>
<proteinExistence type="predicted"/>
<gene>
    <name evidence="1" type="ORF">F5X68DRAFT_231115</name>
</gene>
<dbReference type="InterPro" id="IPR011008">
    <property type="entry name" value="Dimeric_a/b-barrel"/>
</dbReference>
<evidence type="ECO:0008006" key="3">
    <source>
        <dbReference type="Google" id="ProtNLM"/>
    </source>
</evidence>
<evidence type="ECO:0000313" key="1">
    <source>
        <dbReference type="EMBL" id="KAH6688488.1"/>
    </source>
</evidence>
<keyword evidence="2" id="KW-1185">Reference proteome</keyword>
<dbReference type="EMBL" id="JAGSXJ010000009">
    <property type="protein sequence ID" value="KAH6688488.1"/>
    <property type="molecule type" value="Genomic_DNA"/>
</dbReference>
<accession>A0A9P8VC06</accession>
<evidence type="ECO:0000313" key="2">
    <source>
        <dbReference type="Proteomes" id="UP000770015"/>
    </source>
</evidence>
<dbReference type="SUPFAM" id="SSF54909">
    <property type="entry name" value="Dimeric alpha+beta barrel"/>
    <property type="match status" value="1"/>
</dbReference>
<organism evidence="1 2">
    <name type="scientific">Plectosphaerella plurivora</name>
    <dbReference type="NCBI Taxonomy" id="936078"/>
    <lineage>
        <taxon>Eukaryota</taxon>
        <taxon>Fungi</taxon>
        <taxon>Dikarya</taxon>
        <taxon>Ascomycota</taxon>
        <taxon>Pezizomycotina</taxon>
        <taxon>Sordariomycetes</taxon>
        <taxon>Hypocreomycetidae</taxon>
        <taxon>Glomerellales</taxon>
        <taxon>Plectosphaerellaceae</taxon>
        <taxon>Plectosphaerella</taxon>
    </lineage>
</organism>
<sequence length="187" mass="20160">MAGPQITEMVQNPLAVSFPDFLRVFGEKMEPILLAQPGMLSIVTGVVVAPNGQHEPVAVSLTQWASLEAHDAFLKSPSAGPFFEVAKTLLTGPPTINHYKIGEVAPGSLRSRYSRIIKASALDGRKLSDGATGNFGHCVERPEQMAMVLFGDALHSVEGASDIFEGVLEAFTVEWHIHHSNESVSRL</sequence>
<comment type="caution">
    <text evidence="1">The sequence shown here is derived from an EMBL/GenBank/DDBJ whole genome shotgun (WGS) entry which is preliminary data.</text>
</comment>
<dbReference type="Gene3D" id="3.30.70.100">
    <property type="match status" value="1"/>
</dbReference>